<evidence type="ECO:0000256" key="5">
    <source>
        <dbReference type="ARBA" id="ARBA00022729"/>
    </source>
</evidence>
<dbReference type="AlphaFoldDB" id="A0A915DGX4"/>
<evidence type="ECO:0000256" key="1">
    <source>
        <dbReference type="ARBA" id="ARBA00002791"/>
    </source>
</evidence>
<sequence>MPLYRESVDSIIVCGLGYALRYKREILQSSTYWGIVCLCVSFTFLSGQMWNRIRNPPFAMSDPRTYQPRFVYGGSQYQLGAETYFVFCCMRHQLWNDLDQLCCRYKEESCKNEK</sequence>
<keyword evidence="5" id="KW-0732">Signal</keyword>
<dbReference type="GO" id="GO:0008250">
    <property type="term" value="C:oligosaccharyltransferase complex"/>
    <property type="evidence" value="ECO:0007669"/>
    <property type="project" value="TreeGrafter"/>
</dbReference>
<keyword evidence="4 9" id="KW-0812">Transmembrane</keyword>
<evidence type="ECO:0000313" key="11">
    <source>
        <dbReference type="WBParaSite" id="jg19755"/>
    </source>
</evidence>
<protein>
    <submittedName>
        <fullName evidence="11">Uncharacterized protein</fullName>
    </submittedName>
</protein>
<dbReference type="PANTHER" id="PTHR12692:SF0">
    <property type="entry name" value="GH11935P"/>
    <property type="match status" value="1"/>
</dbReference>
<evidence type="ECO:0000256" key="2">
    <source>
        <dbReference type="ARBA" id="ARBA00004477"/>
    </source>
</evidence>
<dbReference type="InterPro" id="IPR021149">
    <property type="entry name" value="OligosaccharylTrfase_OST3/OST6"/>
</dbReference>
<evidence type="ECO:0000256" key="6">
    <source>
        <dbReference type="ARBA" id="ARBA00022824"/>
    </source>
</evidence>
<comment type="similarity">
    <text evidence="3">Belongs to the OST3/OST6 family.</text>
</comment>
<proteinExistence type="inferred from homology"/>
<dbReference type="WBParaSite" id="jg19755">
    <property type="protein sequence ID" value="jg19755"/>
    <property type="gene ID" value="jg19755"/>
</dbReference>
<dbReference type="Proteomes" id="UP000887574">
    <property type="component" value="Unplaced"/>
</dbReference>
<dbReference type="GO" id="GO:0018279">
    <property type="term" value="P:protein N-linked glycosylation via asparagine"/>
    <property type="evidence" value="ECO:0007669"/>
    <property type="project" value="TreeGrafter"/>
</dbReference>
<comment type="subcellular location">
    <subcellularLocation>
        <location evidence="2">Endoplasmic reticulum membrane</location>
        <topology evidence="2">Multi-pass membrane protein</topology>
    </subcellularLocation>
</comment>
<dbReference type="PANTHER" id="PTHR12692">
    <property type="entry name" value="DOLICHYL-DIPHOSPHOOLIGOSACCHARIDE--PROTEIN GLYCOSYLTRANSFERASE-RELATED"/>
    <property type="match status" value="1"/>
</dbReference>
<evidence type="ECO:0000256" key="4">
    <source>
        <dbReference type="ARBA" id="ARBA00022692"/>
    </source>
</evidence>
<keyword evidence="10" id="KW-1185">Reference proteome</keyword>
<evidence type="ECO:0000313" key="10">
    <source>
        <dbReference type="Proteomes" id="UP000887574"/>
    </source>
</evidence>
<name>A0A915DGX4_9BILA</name>
<organism evidence="10 11">
    <name type="scientific">Ditylenchus dipsaci</name>
    <dbReference type="NCBI Taxonomy" id="166011"/>
    <lineage>
        <taxon>Eukaryota</taxon>
        <taxon>Metazoa</taxon>
        <taxon>Ecdysozoa</taxon>
        <taxon>Nematoda</taxon>
        <taxon>Chromadorea</taxon>
        <taxon>Rhabditida</taxon>
        <taxon>Tylenchina</taxon>
        <taxon>Tylenchomorpha</taxon>
        <taxon>Sphaerularioidea</taxon>
        <taxon>Anguinidae</taxon>
        <taxon>Anguininae</taxon>
        <taxon>Ditylenchus</taxon>
    </lineage>
</organism>
<keyword evidence="8 9" id="KW-0472">Membrane</keyword>
<keyword evidence="7 9" id="KW-1133">Transmembrane helix</keyword>
<feature type="transmembrane region" description="Helical" evidence="9">
    <location>
        <begin position="31"/>
        <end position="50"/>
    </location>
</feature>
<keyword evidence="6" id="KW-0256">Endoplasmic reticulum</keyword>
<evidence type="ECO:0000256" key="3">
    <source>
        <dbReference type="ARBA" id="ARBA00009561"/>
    </source>
</evidence>
<evidence type="ECO:0000256" key="7">
    <source>
        <dbReference type="ARBA" id="ARBA00022989"/>
    </source>
</evidence>
<evidence type="ECO:0000256" key="9">
    <source>
        <dbReference type="SAM" id="Phobius"/>
    </source>
</evidence>
<evidence type="ECO:0000256" key="8">
    <source>
        <dbReference type="ARBA" id="ARBA00023136"/>
    </source>
</evidence>
<reference evidence="11" key="1">
    <citation type="submission" date="2022-11" db="UniProtKB">
        <authorList>
            <consortium name="WormBaseParasite"/>
        </authorList>
    </citation>
    <scope>IDENTIFICATION</scope>
</reference>
<accession>A0A915DGX4</accession>
<dbReference type="Pfam" id="PF04756">
    <property type="entry name" value="OST3_OST6"/>
    <property type="match status" value="1"/>
</dbReference>
<comment type="function">
    <text evidence="1">Subunit of the oligosaccharyl transferase (OST) complex that catalyzes the initial transfer of a defined glycan (Glc(3)Man(9)GlcNAc(2) in eukaryotes) from the lipid carrier dolichol-pyrophosphate to an asparagine residue within an Asn-X-Ser/Thr consensus motif in nascent polypeptide chains, the first step in protein N-glycosylation. N-glycosylation occurs cotranslationally and the complex associates with the Sec61 complex at the channel-forming translocon complex that mediates protein translocation across the endoplasmic reticulum (ER). All subunits are required for a maximal enzyme activity.</text>
</comment>